<feature type="transmembrane region" description="Helical" evidence="1">
    <location>
        <begin position="63"/>
        <end position="86"/>
    </location>
</feature>
<sequence>MFNSFLFSINIIIVFTSVRFGFKLNHFFSFVIVFESLSFSLTFSSVYVWFCTTFIIFWTQSVVIFHVFAVFITFSSSQIFFFIRSFERTKCSLFQHHINLFISSFLYFCLEIRWFTWF</sequence>
<protein>
    <submittedName>
        <fullName evidence="2">Uncharacterized protein</fullName>
    </submittedName>
</protein>
<name>A0A8D8R9F0_9HEMI</name>
<proteinExistence type="predicted"/>
<keyword evidence="1" id="KW-0812">Transmembrane</keyword>
<feature type="transmembrane region" description="Helical" evidence="1">
    <location>
        <begin position="6"/>
        <end position="22"/>
    </location>
</feature>
<accession>A0A8D8R9F0</accession>
<evidence type="ECO:0000313" key="2">
    <source>
        <dbReference type="EMBL" id="CAG6646974.1"/>
    </source>
</evidence>
<feature type="transmembrane region" description="Helical" evidence="1">
    <location>
        <begin position="98"/>
        <end position="116"/>
    </location>
</feature>
<evidence type="ECO:0000256" key="1">
    <source>
        <dbReference type="SAM" id="Phobius"/>
    </source>
</evidence>
<keyword evidence="1" id="KW-1133">Transmembrane helix</keyword>
<feature type="transmembrane region" description="Helical" evidence="1">
    <location>
        <begin position="29"/>
        <end position="57"/>
    </location>
</feature>
<dbReference type="EMBL" id="HBUF01144601">
    <property type="protein sequence ID" value="CAG6646974.1"/>
    <property type="molecule type" value="Transcribed_RNA"/>
</dbReference>
<keyword evidence="1" id="KW-0472">Membrane</keyword>
<reference evidence="2" key="1">
    <citation type="submission" date="2021-05" db="EMBL/GenBank/DDBJ databases">
        <authorList>
            <person name="Alioto T."/>
            <person name="Alioto T."/>
            <person name="Gomez Garrido J."/>
        </authorList>
    </citation>
    <scope>NUCLEOTIDE SEQUENCE</scope>
</reference>
<dbReference type="AlphaFoldDB" id="A0A8D8R9F0"/>
<organism evidence="2">
    <name type="scientific">Cacopsylla melanoneura</name>
    <dbReference type="NCBI Taxonomy" id="428564"/>
    <lineage>
        <taxon>Eukaryota</taxon>
        <taxon>Metazoa</taxon>
        <taxon>Ecdysozoa</taxon>
        <taxon>Arthropoda</taxon>
        <taxon>Hexapoda</taxon>
        <taxon>Insecta</taxon>
        <taxon>Pterygota</taxon>
        <taxon>Neoptera</taxon>
        <taxon>Paraneoptera</taxon>
        <taxon>Hemiptera</taxon>
        <taxon>Sternorrhyncha</taxon>
        <taxon>Psylloidea</taxon>
        <taxon>Psyllidae</taxon>
        <taxon>Psyllinae</taxon>
        <taxon>Cacopsylla</taxon>
    </lineage>
</organism>